<accession>A0A833RIS2</accession>
<reference evidence="3" key="1">
    <citation type="submission" date="2020-01" db="EMBL/GenBank/DDBJ databases">
        <title>Genome sequence of Kobresia littledalei, the first chromosome-level genome in the family Cyperaceae.</title>
        <authorList>
            <person name="Qu G."/>
        </authorList>
    </citation>
    <scope>NUCLEOTIDE SEQUENCE</scope>
    <source>
        <strain evidence="3">C.B.Clarke</strain>
        <tissue evidence="3">Leaf</tissue>
    </source>
</reference>
<sequence>MTCPEDAFPVSPLTANELLLENSEVIKIQGPDKKGRPILRIVGKYFPANILKGESAEAALKGYLRKRILPELQKKTFAIVYIHTRVNRHDNFPGLSVLRSVLESVPDAVRESIRKLFFIHPGLQSRIFFFTFGSIFFGPWLYAKLKYIGRVEYLKPYMTAEQLEIPDFVREHDGTLEIHPLWDYGIIKPVSVEMEMNSRRWNLLDDFYDNLLLHGAKQPRLPVAF</sequence>
<dbReference type="InterPro" id="IPR001251">
    <property type="entry name" value="CRAL-TRIO_dom"/>
</dbReference>
<keyword evidence="1" id="KW-0472">Membrane</keyword>
<dbReference type="Proteomes" id="UP000623129">
    <property type="component" value="Unassembled WGS sequence"/>
</dbReference>
<dbReference type="PANTHER" id="PTHR48411">
    <property type="entry name" value="OS01G0948300 PROTEIN"/>
    <property type="match status" value="1"/>
</dbReference>
<keyword evidence="4" id="KW-1185">Reference proteome</keyword>
<feature type="domain" description="CRAL-TRIO" evidence="2">
    <location>
        <begin position="16"/>
        <end position="177"/>
    </location>
</feature>
<dbReference type="Gene3D" id="3.40.525.10">
    <property type="entry name" value="CRAL-TRIO lipid binding domain"/>
    <property type="match status" value="1"/>
</dbReference>
<dbReference type="PANTHER" id="PTHR48411:SF1">
    <property type="entry name" value="OS01G0948300 PROTEIN"/>
    <property type="match status" value="1"/>
</dbReference>
<evidence type="ECO:0000259" key="2">
    <source>
        <dbReference type="PROSITE" id="PS50191"/>
    </source>
</evidence>
<dbReference type="SUPFAM" id="SSF52087">
    <property type="entry name" value="CRAL/TRIO domain"/>
    <property type="match status" value="1"/>
</dbReference>
<dbReference type="InterPro" id="IPR036865">
    <property type="entry name" value="CRAL-TRIO_dom_sf"/>
</dbReference>
<keyword evidence="1" id="KW-0812">Transmembrane</keyword>
<evidence type="ECO:0000256" key="1">
    <source>
        <dbReference type="SAM" id="Phobius"/>
    </source>
</evidence>
<name>A0A833RIS2_9POAL</name>
<keyword evidence="1" id="KW-1133">Transmembrane helix</keyword>
<dbReference type="AlphaFoldDB" id="A0A833RIS2"/>
<organism evidence="3 4">
    <name type="scientific">Carex littledalei</name>
    <dbReference type="NCBI Taxonomy" id="544730"/>
    <lineage>
        <taxon>Eukaryota</taxon>
        <taxon>Viridiplantae</taxon>
        <taxon>Streptophyta</taxon>
        <taxon>Embryophyta</taxon>
        <taxon>Tracheophyta</taxon>
        <taxon>Spermatophyta</taxon>
        <taxon>Magnoliopsida</taxon>
        <taxon>Liliopsida</taxon>
        <taxon>Poales</taxon>
        <taxon>Cyperaceae</taxon>
        <taxon>Cyperoideae</taxon>
        <taxon>Cariceae</taxon>
        <taxon>Carex</taxon>
        <taxon>Carex subgen. Euthyceras</taxon>
    </lineage>
</organism>
<evidence type="ECO:0000313" key="4">
    <source>
        <dbReference type="Proteomes" id="UP000623129"/>
    </source>
</evidence>
<dbReference type="Pfam" id="PF13716">
    <property type="entry name" value="CRAL_TRIO_2"/>
    <property type="match status" value="1"/>
</dbReference>
<dbReference type="OrthoDB" id="365077at2759"/>
<proteinExistence type="predicted"/>
<dbReference type="SMART" id="SM00516">
    <property type="entry name" value="SEC14"/>
    <property type="match status" value="1"/>
</dbReference>
<gene>
    <name evidence="3" type="ORF">FCM35_KLT16053</name>
</gene>
<evidence type="ECO:0000313" key="3">
    <source>
        <dbReference type="EMBL" id="KAF3340282.1"/>
    </source>
</evidence>
<protein>
    <submittedName>
        <fullName evidence="3">Protein GDAP2</fullName>
    </submittedName>
</protein>
<dbReference type="PROSITE" id="PS50191">
    <property type="entry name" value="CRAL_TRIO"/>
    <property type="match status" value="1"/>
</dbReference>
<comment type="caution">
    <text evidence="3">The sequence shown here is derived from an EMBL/GenBank/DDBJ whole genome shotgun (WGS) entry which is preliminary data.</text>
</comment>
<feature type="transmembrane region" description="Helical" evidence="1">
    <location>
        <begin position="127"/>
        <end position="145"/>
    </location>
</feature>
<dbReference type="EMBL" id="SWLB01000003">
    <property type="protein sequence ID" value="KAF3340282.1"/>
    <property type="molecule type" value="Genomic_DNA"/>
</dbReference>